<evidence type="ECO:0000256" key="7">
    <source>
        <dbReference type="PROSITE-ProRule" id="PRU01091"/>
    </source>
</evidence>
<evidence type="ECO:0000256" key="6">
    <source>
        <dbReference type="ARBA" id="ARBA00023163"/>
    </source>
</evidence>
<dbReference type="PANTHER" id="PTHR48111:SF40">
    <property type="entry name" value="PHOSPHATE REGULON TRANSCRIPTIONAL REGULATORY PROTEIN PHOB"/>
    <property type="match status" value="1"/>
</dbReference>
<dbReference type="Proteomes" id="UP000244184">
    <property type="component" value="Unassembled WGS sequence"/>
</dbReference>
<evidence type="ECO:0000313" key="11">
    <source>
        <dbReference type="Proteomes" id="UP000244184"/>
    </source>
</evidence>
<feature type="domain" description="OmpR/PhoB-type" evidence="9">
    <location>
        <begin position="180"/>
        <end position="279"/>
    </location>
</feature>
<dbReference type="PROSITE" id="PS51755">
    <property type="entry name" value="OMPR_PHOB"/>
    <property type="match status" value="1"/>
</dbReference>
<dbReference type="SUPFAM" id="SSF46894">
    <property type="entry name" value="C-terminal effector domain of the bipartite response regulators"/>
    <property type="match status" value="1"/>
</dbReference>
<dbReference type="GO" id="GO:0000156">
    <property type="term" value="F:phosphorelay response regulator activity"/>
    <property type="evidence" value="ECO:0007669"/>
    <property type="project" value="TreeGrafter"/>
</dbReference>
<dbReference type="GO" id="GO:0006355">
    <property type="term" value="P:regulation of DNA-templated transcription"/>
    <property type="evidence" value="ECO:0007669"/>
    <property type="project" value="InterPro"/>
</dbReference>
<keyword evidence="6" id="KW-0804">Transcription</keyword>
<feature type="region of interest" description="Disordered" evidence="8">
    <location>
        <begin position="20"/>
        <end position="46"/>
    </location>
</feature>
<organism evidence="10 11">
    <name type="scientific">Paenibacillus elgii</name>
    <dbReference type="NCBI Taxonomy" id="189691"/>
    <lineage>
        <taxon>Bacteria</taxon>
        <taxon>Bacillati</taxon>
        <taxon>Bacillota</taxon>
        <taxon>Bacilli</taxon>
        <taxon>Bacillales</taxon>
        <taxon>Paenibacillaceae</taxon>
        <taxon>Paenibacillus</taxon>
    </lineage>
</organism>
<evidence type="ECO:0000313" key="10">
    <source>
        <dbReference type="EMBL" id="PUA38094.1"/>
    </source>
</evidence>
<keyword evidence="4" id="KW-0805">Transcription regulation</keyword>
<feature type="DNA-binding region" description="OmpR/PhoB-type" evidence="7">
    <location>
        <begin position="180"/>
        <end position="279"/>
    </location>
</feature>
<dbReference type="AlphaFoldDB" id="A0A2T6G1R0"/>
<comment type="subcellular location">
    <subcellularLocation>
        <location evidence="1">Cytoplasm</location>
    </subcellularLocation>
</comment>
<name>A0A2T6G1R0_9BACL</name>
<sequence>MLFMQTSERVMQPPMRMGYSQAEGTGMADTERLAGSPAAPMASGETASTRPFLCAETKRVAVISPFPGALHPLINGLAGECYDVLVFHRFEAQVMNALAVDLFVFDVTTAEWEGVAGIREALASDPKKQARSVLLVGEREMEDSSFAGLGELQPWPTGLQEAMYRIERKLSGLADAEEGNSVGTFKDLQIDTKKMTVLRGGSRIECTKTEYEILLMLLEAQGAVMSRDEIMDRIWGSSFVGGSNVVDVHVKSLRKKLGDNPAAPQYIATVRGVGYRLAD</sequence>
<dbReference type="GO" id="GO:0032993">
    <property type="term" value="C:protein-DNA complex"/>
    <property type="evidence" value="ECO:0007669"/>
    <property type="project" value="TreeGrafter"/>
</dbReference>
<evidence type="ECO:0000256" key="4">
    <source>
        <dbReference type="ARBA" id="ARBA00023015"/>
    </source>
</evidence>
<dbReference type="Gene3D" id="1.10.10.10">
    <property type="entry name" value="Winged helix-like DNA-binding domain superfamily/Winged helix DNA-binding domain"/>
    <property type="match status" value="1"/>
</dbReference>
<dbReference type="SMART" id="SM00862">
    <property type="entry name" value="Trans_reg_C"/>
    <property type="match status" value="1"/>
</dbReference>
<comment type="caution">
    <text evidence="10">The sequence shown here is derived from an EMBL/GenBank/DDBJ whole genome shotgun (WGS) entry which is preliminary data.</text>
</comment>
<dbReference type="InterPro" id="IPR039420">
    <property type="entry name" value="WalR-like"/>
</dbReference>
<dbReference type="GO" id="GO:0000976">
    <property type="term" value="F:transcription cis-regulatory region binding"/>
    <property type="evidence" value="ECO:0007669"/>
    <property type="project" value="TreeGrafter"/>
</dbReference>
<reference evidence="10 11" key="1">
    <citation type="submission" date="2018-03" db="EMBL/GenBank/DDBJ databases">
        <title>Genome sequence of Paenibacillus elgii strain AC13 an antimicrobial compound producing bacteria.</title>
        <authorList>
            <person name="Kurokawa A.S."/>
            <person name="Araujo J.F."/>
            <person name="Costa R.A."/>
            <person name="Ortega D.B."/>
            <person name="Pires A.S."/>
            <person name="Pappas G.J.Jr."/>
            <person name="Franco O.L."/>
            <person name="Barreto C."/>
            <person name="Magalhaes B.S."/>
            <person name="Kruger R.H."/>
        </authorList>
    </citation>
    <scope>NUCLEOTIDE SEQUENCE [LARGE SCALE GENOMIC DNA]</scope>
    <source>
        <strain evidence="10 11">AC13</strain>
    </source>
</reference>
<dbReference type="GO" id="GO:0005829">
    <property type="term" value="C:cytosol"/>
    <property type="evidence" value="ECO:0007669"/>
    <property type="project" value="TreeGrafter"/>
</dbReference>
<gene>
    <name evidence="10" type="ORF">C8Z91_17010</name>
</gene>
<keyword evidence="2" id="KW-0597">Phosphoprotein</keyword>
<accession>A0A2T6G1R0</accession>
<keyword evidence="3" id="KW-0902">Two-component regulatory system</keyword>
<evidence type="ECO:0000256" key="8">
    <source>
        <dbReference type="SAM" id="MobiDB-lite"/>
    </source>
</evidence>
<dbReference type="InterPro" id="IPR001867">
    <property type="entry name" value="OmpR/PhoB-type_DNA-bd"/>
</dbReference>
<dbReference type="CDD" id="cd00383">
    <property type="entry name" value="trans_reg_C"/>
    <property type="match status" value="1"/>
</dbReference>
<dbReference type="PANTHER" id="PTHR48111">
    <property type="entry name" value="REGULATOR OF RPOS"/>
    <property type="match status" value="1"/>
</dbReference>
<dbReference type="InterPro" id="IPR036388">
    <property type="entry name" value="WH-like_DNA-bd_sf"/>
</dbReference>
<evidence type="ECO:0000256" key="5">
    <source>
        <dbReference type="ARBA" id="ARBA00023125"/>
    </source>
</evidence>
<keyword evidence="5 7" id="KW-0238">DNA-binding</keyword>
<proteinExistence type="predicted"/>
<evidence type="ECO:0000256" key="1">
    <source>
        <dbReference type="ARBA" id="ARBA00004496"/>
    </source>
</evidence>
<dbReference type="Pfam" id="PF00486">
    <property type="entry name" value="Trans_reg_C"/>
    <property type="match status" value="1"/>
</dbReference>
<evidence type="ECO:0000259" key="9">
    <source>
        <dbReference type="PROSITE" id="PS51755"/>
    </source>
</evidence>
<protein>
    <submittedName>
        <fullName evidence="10">Transcriptional regulator</fullName>
    </submittedName>
</protein>
<dbReference type="InterPro" id="IPR016032">
    <property type="entry name" value="Sig_transdc_resp-reg_C-effctor"/>
</dbReference>
<dbReference type="EMBL" id="PYHP01000043">
    <property type="protein sequence ID" value="PUA38094.1"/>
    <property type="molecule type" value="Genomic_DNA"/>
</dbReference>
<evidence type="ECO:0000256" key="3">
    <source>
        <dbReference type="ARBA" id="ARBA00023012"/>
    </source>
</evidence>
<evidence type="ECO:0000256" key="2">
    <source>
        <dbReference type="ARBA" id="ARBA00022553"/>
    </source>
</evidence>
<dbReference type="FunFam" id="1.10.10.10:FF:000018">
    <property type="entry name" value="DNA-binding response regulator ResD"/>
    <property type="match status" value="1"/>
</dbReference>